<dbReference type="InterPro" id="IPR003768">
    <property type="entry name" value="ScpA"/>
</dbReference>
<gene>
    <name evidence="2" type="ORF">A2898_00375</name>
</gene>
<proteinExistence type="predicted"/>
<organism evidence="2 3">
    <name type="scientific">Candidatus Kerfeldbacteria bacterium RIFCSPLOWO2_01_FULL_48_11</name>
    <dbReference type="NCBI Taxonomy" id="1798543"/>
    <lineage>
        <taxon>Bacteria</taxon>
        <taxon>Candidatus Kerfeldiibacteriota</taxon>
    </lineage>
</organism>
<dbReference type="AlphaFoldDB" id="A0A1G2B6T8"/>
<evidence type="ECO:0000313" key="3">
    <source>
        <dbReference type="Proteomes" id="UP000179164"/>
    </source>
</evidence>
<dbReference type="Gene3D" id="6.10.250.2410">
    <property type="match status" value="1"/>
</dbReference>
<evidence type="ECO:0000313" key="2">
    <source>
        <dbReference type="EMBL" id="OGY84406.1"/>
    </source>
</evidence>
<dbReference type="STRING" id="1798543.A2898_00375"/>
<dbReference type="Pfam" id="PF02616">
    <property type="entry name" value="SMC_ScpA"/>
    <property type="match status" value="1"/>
</dbReference>
<sequence>MHKVKLQQFEGPLDLLLQLIEQKELDISQVALADVTEQYIKYLQQVEQALPEELADFLVVAAKLLLIKSRILLPSLEVEEEGSDLEQQLRMYREYYEASKGLHAMILKRRFLFARDKPAIVIEPVFNPPKGMTSMRLKELFLNVLAEIEPIISMPRQVYHRTISIEEKINSLREKIQQQATMNFQKLFTNSKDKTEIIVTFLALLELVKQRIVVVVQKDIFSDIEIKQFPEQTT</sequence>
<comment type="caution">
    <text evidence="2">The sequence shown here is derived from an EMBL/GenBank/DDBJ whole genome shotgun (WGS) entry which is preliminary data.</text>
</comment>
<dbReference type="PANTHER" id="PTHR33969">
    <property type="entry name" value="SEGREGATION AND CONDENSATION PROTEIN A"/>
    <property type="match status" value="1"/>
</dbReference>
<dbReference type="Gene3D" id="1.10.10.580">
    <property type="entry name" value="Structural maintenance of chromosome 1. Chain E"/>
    <property type="match status" value="1"/>
</dbReference>
<protein>
    <recommendedName>
        <fullName evidence="1">Segregation and condensation protein A</fullName>
    </recommendedName>
</protein>
<evidence type="ECO:0000256" key="1">
    <source>
        <dbReference type="ARBA" id="ARBA00044777"/>
    </source>
</evidence>
<accession>A0A1G2B6T8</accession>
<dbReference type="EMBL" id="MHKE01000008">
    <property type="protein sequence ID" value="OGY84406.1"/>
    <property type="molecule type" value="Genomic_DNA"/>
</dbReference>
<reference evidence="2 3" key="1">
    <citation type="journal article" date="2016" name="Nat. Commun.">
        <title>Thousands of microbial genomes shed light on interconnected biogeochemical processes in an aquifer system.</title>
        <authorList>
            <person name="Anantharaman K."/>
            <person name="Brown C.T."/>
            <person name="Hug L.A."/>
            <person name="Sharon I."/>
            <person name="Castelle C.J."/>
            <person name="Probst A.J."/>
            <person name="Thomas B.C."/>
            <person name="Singh A."/>
            <person name="Wilkins M.J."/>
            <person name="Karaoz U."/>
            <person name="Brodie E.L."/>
            <person name="Williams K.H."/>
            <person name="Hubbard S.S."/>
            <person name="Banfield J.F."/>
        </authorList>
    </citation>
    <scope>NUCLEOTIDE SEQUENCE [LARGE SCALE GENOMIC DNA]</scope>
</reference>
<dbReference type="InterPro" id="IPR023093">
    <property type="entry name" value="ScpA-like_C"/>
</dbReference>
<dbReference type="Proteomes" id="UP000179164">
    <property type="component" value="Unassembled WGS sequence"/>
</dbReference>
<name>A0A1G2B6T8_9BACT</name>
<dbReference type="PANTHER" id="PTHR33969:SF2">
    <property type="entry name" value="SEGREGATION AND CONDENSATION PROTEIN A"/>
    <property type="match status" value="1"/>
</dbReference>